<accession>A0A644YT13</accession>
<dbReference type="SUPFAM" id="SSF103088">
    <property type="entry name" value="OmpA-like"/>
    <property type="match status" value="1"/>
</dbReference>
<name>A0A644YT13_9ZZZZ</name>
<protein>
    <recommendedName>
        <fullName evidence="1">OmpA-like domain-containing protein</fullName>
    </recommendedName>
</protein>
<reference evidence="2" key="1">
    <citation type="submission" date="2019-08" db="EMBL/GenBank/DDBJ databases">
        <authorList>
            <person name="Kucharzyk K."/>
            <person name="Murdoch R.W."/>
            <person name="Higgins S."/>
            <person name="Loffler F."/>
        </authorList>
    </citation>
    <scope>NUCLEOTIDE SEQUENCE</scope>
</reference>
<dbReference type="InterPro" id="IPR006665">
    <property type="entry name" value="OmpA-like"/>
</dbReference>
<feature type="domain" description="OmpA-like" evidence="1">
    <location>
        <begin position="1"/>
        <end position="82"/>
    </location>
</feature>
<organism evidence="2">
    <name type="scientific">bioreactor metagenome</name>
    <dbReference type="NCBI Taxonomy" id="1076179"/>
    <lineage>
        <taxon>unclassified sequences</taxon>
        <taxon>metagenomes</taxon>
        <taxon>ecological metagenomes</taxon>
    </lineage>
</organism>
<dbReference type="InterPro" id="IPR036737">
    <property type="entry name" value="OmpA-like_sf"/>
</dbReference>
<dbReference type="PROSITE" id="PS51123">
    <property type="entry name" value="OMPA_2"/>
    <property type="match status" value="1"/>
</dbReference>
<dbReference type="AlphaFoldDB" id="A0A644YT13"/>
<comment type="caution">
    <text evidence="2">The sequence shown here is derived from an EMBL/GenBank/DDBJ whole genome shotgun (WGS) entry which is preliminary data.</text>
</comment>
<sequence length="103" mass="11760">MSVLTESTLRAKLKNLEIKEFEIEKGVIITPSARQYLQDKNIIDPSRLVSCGFGQFRPISSFDTRESRAKNRRVEIIITKSDGVVKSLDEYYKEVYGIDTAKS</sequence>
<evidence type="ECO:0000313" key="2">
    <source>
        <dbReference type="EMBL" id="MPM31098.1"/>
    </source>
</evidence>
<dbReference type="EMBL" id="VSSQ01005979">
    <property type="protein sequence ID" value="MPM31098.1"/>
    <property type="molecule type" value="Genomic_DNA"/>
</dbReference>
<gene>
    <name evidence="2" type="ORF">SDC9_77651</name>
</gene>
<proteinExistence type="predicted"/>
<dbReference type="Gene3D" id="3.30.1330.60">
    <property type="entry name" value="OmpA-like domain"/>
    <property type="match status" value="1"/>
</dbReference>
<evidence type="ECO:0000259" key="1">
    <source>
        <dbReference type="PROSITE" id="PS51123"/>
    </source>
</evidence>